<dbReference type="Pfam" id="PF07423">
    <property type="entry name" value="DUF1510"/>
    <property type="match status" value="1"/>
</dbReference>
<evidence type="ECO:0000256" key="2">
    <source>
        <dbReference type="SAM" id="Phobius"/>
    </source>
</evidence>
<evidence type="ECO:0000313" key="5">
    <source>
        <dbReference type="Proteomes" id="UP001179280"/>
    </source>
</evidence>
<gene>
    <name evidence="4" type="ORF">JOC54_001265</name>
</gene>
<feature type="region of interest" description="Disordered" evidence="1">
    <location>
        <begin position="43"/>
        <end position="122"/>
    </location>
</feature>
<keyword evidence="2" id="KW-0472">Membrane</keyword>
<evidence type="ECO:0000256" key="1">
    <source>
        <dbReference type="SAM" id="MobiDB-lite"/>
    </source>
</evidence>
<comment type="caution">
    <text evidence="4">The sequence shown here is derived from an EMBL/GenBank/DDBJ whole genome shotgun (WGS) entry which is preliminary data.</text>
</comment>
<sequence>MSQRYQKRKSNRTSNRILNIAITVVAALILFLGGSLLINFFGGSEDANVPEPETGIGETGGEGETIDEDEEAAPDSDEGTEDESGNTEDDEATEEDEDVEGTEEEEGTNEDEETEEEQSDGATLAEGDILQTEQANPTPNDFSSSGENWNEMVQALYQATGLNSSTSELMWLGNGGSTTSSVGTLLEYSTGLYYQVRLEWEDNQGWRIGQVTEHQSNPRN</sequence>
<feature type="domain" description="DUF1510" evidence="3">
    <location>
        <begin position="128"/>
        <end position="212"/>
    </location>
</feature>
<evidence type="ECO:0000259" key="3">
    <source>
        <dbReference type="Pfam" id="PF07423"/>
    </source>
</evidence>
<keyword evidence="2" id="KW-1133">Transmembrane helix</keyword>
<proteinExistence type="predicted"/>
<dbReference type="Proteomes" id="UP001179280">
    <property type="component" value="Unassembled WGS sequence"/>
</dbReference>
<keyword evidence="2" id="KW-0812">Transmembrane</keyword>
<accession>A0ABS2SRA6</accession>
<dbReference type="EMBL" id="JAFBCV010000003">
    <property type="protein sequence ID" value="MBM7838034.1"/>
    <property type="molecule type" value="Genomic_DNA"/>
</dbReference>
<dbReference type="RefSeq" id="WP_035418614.1">
    <property type="nucleotide sequence ID" value="NZ_JAFBCV010000003.1"/>
</dbReference>
<keyword evidence="5" id="KW-1185">Reference proteome</keyword>
<feature type="compositionally biased region" description="Acidic residues" evidence="1">
    <location>
        <begin position="64"/>
        <end position="119"/>
    </location>
</feature>
<reference evidence="4" key="1">
    <citation type="submission" date="2021-01" db="EMBL/GenBank/DDBJ databases">
        <title>Genomic Encyclopedia of Type Strains, Phase IV (KMG-IV): sequencing the most valuable type-strain genomes for metagenomic binning, comparative biology and taxonomic classification.</title>
        <authorList>
            <person name="Goeker M."/>
        </authorList>
    </citation>
    <scope>NUCLEOTIDE SEQUENCE</scope>
    <source>
        <strain evidence="4">DSM 21943</strain>
    </source>
</reference>
<feature type="transmembrane region" description="Helical" evidence="2">
    <location>
        <begin position="20"/>
        <end position="42"/>
    </location>
</feature>
<evidence type="ECO:0000313" key="4">
    <source>
        <dbReference type="EMBL" id="MBM7838034.1"/>
    </source>
</evidence>
<protein>
    <recommendedName>
        <fullName evidence="3">DUF1510 domain-containing protein</fullName>
    </recommendedName>
</protein>
<dbReference type="InterPro" id="IPR009988">
    <property type="entry name" value="DUF1510"/>
</dbReference>
<name>A0ABS2SRA6_9BACI</name>
<organism evidence="4 5">
    <name type="scientific">Shouchella xiaoxiensis</name>
    <dbReference type="NCBI Taxonomy" id="766895"/>
    <lineage>
        <taxon>Bacteria</taxon>
        <taxon>Bacillati</taxon>
        <taxon>Bacillota</taxon>
        <taxon>Bacilli</taxon>
        <taxon>Bacillales</taxon>
        <taxon>Bacillaceae</taxon>
        <taxon>Shouchella</taxon>
    </lineage>
</organism>